<organism evidence="2">
    <name type="scientific">Arundo donax</name>
    <name type="common">Giant reed</name>
    <name type="synonym">Donax arundinaceus</name>
    <dbReference type="NCBI Taxonomy" id="35708"/>
    <lineage>
        <taxon>Eukaryota</taxon>
        <taxon>Viridiplantae</taxon>
        <taxon>Streptophyta</taxon>
        <taxon>Embryophyta</taxon>
        <taxon>Tracheophyta</taxon>
        <taxon>Spermatophyta</taxon>
        <taxon>Magnoliopsida</taxon>
        <taxon>Liliopsida</taxon>
        <taxon>Poales</taxon>
        <taxon>Poaceae</taxon>
        <taxon>PACMAD clade</taxon>
        <taxon>Arundinoideae</taxon>
        <taxon>Arundineae</taxon>
        <taxon>Arundo</taxon>
    </lineage>
</organism>
<proteinExistence type="predicted"/>
<feature type="region of interest" description="Disordered" evidence="1">
    <location>
        <begin position="1"/>
        <end position="20"/>
    </location>
</feature>
<evidence type="ECO:0000313" key="2">
    <source>
        <dbReference type="EMBL" id="JAD65811.1"/>
    </source>
</evidence>
<reference evidence="2" key="2">
    <citation type="journal article" date="2015" name="Data Brief">
        <title>Shoot transcriptome of the giant reed, Arundo donax.</title>
        <authorList>
            <person name="Barrero R.A."/>
            <person name="Guerrero F.D."/>
            <person name="Moolhuijzen P."/>
            <person name="Goolsby J.A."/>
            <person name="Tidwell J."/>
            <person name="Bellgard S.E."/>
            <person name="Bellgard M.I."/>
        </authorList>
    </citation>
    <scope>NUCLEOTIDE SEQUENCE</scope>
    <source>
        <tissue evidence="2">Shoot tissue taken approximately 20 cm above the soil surface</tissue>
    </source>
</reference>
<evidence type="ECO:0000256" key="1">
    <source>
        <dbReference type="SAM" id="MobiDB-lite"/>
    </source>
</evidence>
<dbReference type="EMBL" id="GBRH01232084">
    <property type="protein sequence ID" value="JAD65811.1"/>
    <property type="molecule type" value="Transcribed_RNA"/>
</dbReference>
<reference evidence="2" key="1">
    <citation type="submission" date="2014-09" db="EMBL/GenBank/DDBJ databases">
        <authorList>
            <person name="Magalhaes I.L.F."/>
            <person name="Oliveira U."/>
            <person name="Santos F.R."/>
            <person name="Vidigal T.H.D.A."/>
            <person name="Brescovit A.D."/>
            <person name="Santos A.J."/>
        </authorList>
    </citation>
    <scope>NUCLEOTIDE SEQUENCE</scope>
    <source>
        <tissue evidence="2">Shoot tissue taken approximately 20 cm above the soil surface</tissue>
    </source>
</reference>
<accession>A0A0A9BQZ4</accession>
<dbReference type="AlphaFoldDB" id="A0A0A9BQZ4"/>
<protein>
    <submittedName>
        <fullName evidence="2">Uncharacterized protein</fullName>
    </submittedName>
</protein>
<name>A0A0A9BQZ4_ARUDO</name>
<sequence>MLRRGPFVAARAGSPDPPPT</sequence>